<dbReference type="SUPFAM" id="SSF52540">
    <property type="entry name" value="P-loop containing nucleoside triphosphate hydrolases"/>
    <property type="match status" value="1"/>
</dbReference>
<evidence type="ECO:0000313" key="21">
    <source>
        <dbReference type="Proteomes" id="UP000535182"/>
    </source>
</evidence>
<feature type="modified residue" description="4-aspartylphosphate" evidence="14">
    <location>
        <position position="59"/>
    </location>
</feature>
<keyword evidence="4" id="KW-0808">Transferase</keyword>
<dbReference type="InterPro" id="IPR002078">
    <property type="entry name" value="Sigma_54_int"/>
</dbReference>
<evidence type="ECO:0000256" key="13">
    <source>
        <dbReference type="ARBA" id="ARBA00023163"/>
    </source>
</evidence>
<dbReference type="InterPro" id="IPR013655">
    <property type="entry name" value="PAS_fold_3"/>
</dbReference>
<dbReference type="PROSITE" id="PS00688">
    <property type="entry name" value="SIGMA54_INTERACT_3"/>
    <property type="match status" value="1"/>
</dbReference>
<dbReference type="Gene3D" id="1.10.10.60">
    <property type="entry name" value="Homeodomain-like"/>
    <property type="match status" value="1"/>
</dbReference>
<dbReference type="SMART" id="SM00382">
    <property type="entry name" value="AAA"/>
    <property type="match status" value="1"/>
</dbReference>
<dbReference type="InterPro" id="IPR000700">
    <property type="entry name" value="PAS-assoc_C"/>
</dbReference>
<evidence type="ECO:0000256" key="7">
    <source>
        <dbReference type="ARBA" id="ARBA00022741"/>
    </source>
</evidence>
<dbReference type="Pfam" id="PF00158">
    <property type="entry name" value="Sigma54_activat"/>
    <property type="match status" value="1"/>
</dbReference>
<evidence type="ECO:0000256" key="6">
    <source>
        <dbReference type="ARBA" id="ARBA00022737"/>
    </source>
</evidence>
<dbReference type="PROSITE" id="PS00676">
    <property type="entry name" value="SIGMA54_INTERACT_2"/>
    <property type="match status" value="1"/>
</dbReference>
<dbReference type="InterPro" id="IPR025943">
    <property type="entry name" value="Sigma_54_int_dom_ATP-bd_2"/>
</dbReference>
<gene>
    <name evidence="20" type="ORF">HDF14_000227</name>
</gene>
<keyword evidence="12" id="KW-0472">Membrane</keyword>
<dbReference type="PANTHER" id="PTHR32071">
    <property type="entry name" value="TRANSCRIPTIONAL REGULATORY PROTEIN"/>
    <property type="match status" value="1"/>
</dbReference>
<dbReference type="PROSITE" id="PS50110">
    <property type="entry name" value="RESPONSE_REGULATORY"/>
    <property type="match status" value="1"/>
</dbReference>
<dbReference type="Pfam" id="PF00072">
    <property type="entry name" value="Response_reg"/>
    <property type="match status" value="1"/>
</dbReference>
<dbReference type="FunFam" id="2.10.70.100:FF:000001">
    <property type="entry name" value="Sensory transduction histidine kinase"/>
    <property type="match status" value="1"/>
</dbReference>
<feature type="domain" description="Sigma-54 factor interaction" evidence="16">
    <location>
        <begin position="430"/>
        <end position="659"/>
    </location>
</feature>
<dbReference type="CDD" id="cd00130">
    <property type="entry name" value="PAS"/>
    <property type="match status" value="2"/>
</dbReference>
<evidence type="ECO:0000259" key="17">
    <source>
        <dbReference type="PROSITE" id="PS50110"/>
    </source>
</evidence>
<dbReference type="InterPro" id="IPR035965">
    <property type="entry name" value="PAS-like_dom_sf"/>
</dbReference>
<feature type="domain" description="PAC" evidence="19">
    <location>
        <begin position="216"/>
        <end position="268"/>
    </location>
</feature>
<keyword evidence="21" id="KW-1185">Reference proteome</keyword>
<keyword evidence="13" id="KW-0804">Transcription</keyword>
<evidence type="ECO:0000256" key="11">
    <source>
        <dbReference type="ARBA" id="ARBA00023125"/>
    </source>
</evidence>
<dbReference type="InterPro" id="IPR025944">
    <property type="entry name" value="Sigma_54_int_dom_CS"/>
</dbReference>
<evidence type="ECO:0000256" key="9">
    <source>
        <dbReference type="ARBA" id="ARBA00022989"/>
    </source>
</evidence>
<dbReference type="RefSeq" id="WP_183972726.1">
    <property type="nucleotide sequence ID" value="NZ_JACHEB010000001.1"/>
</dbReference>
<evidence type="ECO:0000256" key="3">
    <source>
        <dbReference type="ARBA" id="ARBA00022519"/>
    </source>
</evidence>
<evidence type="ECO:0000256" key="10">
    <source>
        <dbReference type="ARBA" id="ARBA00023015"/>
    </source>
</evidence>
<feature type="domain" description="PAS" evidence="18">
    <location>
        <begin position="292"/>
        <end position="342"/>
    </location>
</feature>
<keyword evidence="9" id="KW-1133">Transmembrane helix</keyword>
<dbReference type="InterPro" id="IPR001789">
    <property type="entry name" value="Sig_transdc_resp-reg_receiver"/>
</dbReference>
<dbReference type="PROSITE" id="PS50112">
    <property type="entry name" value="PAS"/>
    <property type="match status" value="1"/>
</dbReference>
<keyword evidence="7" id="KW-0547">Nucleotide-binding</keyword>
<keyword evidence="14" id="KW-0597">Phosphoprotein</keyword>
<dbReference type="GO" id="GO:0000160">
    <property type="term" value="P:phosphorelay signal transduction system"/>
    <property type="evidence" value="ECO:0007669"/>
    <property type="project" value="InterPro"/>
</dbReference>
<dbReference type="CDD" id="cd00156">
    <property type="entry name" value="REC"/>
    <property type="match status" value="1"/>
</dbReference>
<dbReference type="SMART" id="SM00448">
    <property type="entry name" value="REC"/>
    <property type="match status" value="1"/>
</dbReference>
<feature type="coiled-coil region" evidence="15">
    <location>
        <begin position="389"/>
        <end position="420"/>
    </location>
</feature>
<evidence type="ECO:0000256" key="1">
    <source>
        <dbReference type="ARBA" id="ARBA00004429"/>
    </source>
</evidence>
<dbReference type="PROSITE" id="PS50045">
    <property type="entry name" value="SIGMA54_INTERACT_4"/>
    <property type="match status" value="1"/>
</dbReference>
<dbReference type="GO" id="GO:0016740">
    <property type="term" value="F:transferase activity"/>
    <property type="evidence" value="ECO:0007669"/>
    <property type="project" value="UniProtKB-KW"/>
</dbReference>
<feature type="domain" description="PAC" evidence="19">
    <location>
        <begin position="346"/>
        <end position="398"/>
    </location>
</feature>
<dbReference type="GO" id="GO:0005524">
    <property type="term" value="F:ATP binding"/>
    <property type="evidence" value="ECO:0007669"/>
    <property type="project" value="UniProtKB-KW"/>
</dbReference>
<dbReference type="FunFam" id="3.40.50.300:FF:000006">
    <property type="entry name" value="DNA-binding transcriptional regulator NtrC"/>
    <property type="match status" value="1"/>
</dbReference>
<evidence type="ECO:0000256" key="8">
    <source>
        <dbReference type="ARBA" id="ARBA00022840"/>
    </source>
</evidence>
<accession>A0A9X0U1U5</accession>
<evidence type="ECO:0000259" key="18">
    <source>
        <dbReference type="PROSITE" id="PS50112"/>
    </source>
</evidence>
<dbReference type="Gene3D" id="2.10.70.100">
    <property type="match status" value="2"/>
</dbReference>
<keyword evidence="3" id="KW-0997">Cell inner membrane</keyword>
<dbReference type="GO" id="GO:0003677">
    <property type="term" value="F:DNA binding"/>
    <property type="evidence" value="ECO:0007669"/>
    <property type="project" value="UniProtKB-KW"/>
</dbReference>
<evidence type="ECO:0000256" key="15">
    <source>
        <dbReference type="SAM" id="Coils"/>
    </source>
</evidence>
<dbReference type="EMBL" id="JACHEB010000001">
    <property type="protein sequence ID" value="MBB5326633.1"/>
    <property type="molecule type" value="Genomic_DNA"/>
</dbReference>
<name>A0A9X0U1U5_9BACT</name>
<dbReference type="Gene3D" id="3.30.450.20">
    <property type="entry name" value="PAS domain"/>
    <property type="match status" value="2"/>
</dbReference>
<dbReference type="InterPro" id="IPR058031">
    <property type="entry name" value="AAA_lid_NorR"/>
</dbReference>
<organism evidence="20 21">
    <name type="scientific">Tunturiibacter gelidiferens</name>
    <dbReference type="NCBI Taxonomy" id="3069689"/>
    <lineage>
        <taxon>Bacteria</taxon>
        <taxon>Pseudomonadati</taxon>
        <taxon>Acidobacteriota</taxon>
        <taxon>Terriglobia</taxon>
        <taxon>Terriglobales</taxon>
        <taxon>Acidobacteriaceae</taxon>
        <taxon>Tunturiibacter</taxon>
    </lineage>
</organism>
<evidence type="ECO:0000256" key="2">
    <source>
        <dbReference type="ARBA" id="ARBA00022475"/>
    </source>
</evidence>
<dbReference type="PROSITE" id="PS00675">
    <property type="entry name" value="SIGMA54_INTERACT_1"/>
    <property type="match status" value="1"/>
</dbReference>
<dbReference type="InterPro" id="IPR027417">
    <property type="entry name" value="P-loop_NTPase"/>
</dbReference>
<dbReference type="SMART" id="SM00086">
    <property type="entry name" value="PAC"/>
    <property type="match status" value="2"/>
</dbReference>
<dbReference type="SUPFAM" id="SSF55785">
    <property type="entry name" value="PYP-like sensor domain (PAS domain)"/>
    <property type="match status" value="2"/>
</dbReference>
<dbReference type="InterPro" id="IPR011006">
    <property type="entry name" value="CheY-like_superfamily"/>
</dbReference>
<evidence type="ECO:0000313" key="20">
    <source>
        <dbReference type="EMBL" id="MBB5326633.1"/>
    </source>
</evidence>
<dbReference type="InterPro" id="IPR003593">
    <property type="entry name" value="AAA+_ATPase"/>
</dbReference>
<dbReference type="Proteomes" id="UP000535182">
    <property type="component" value="Unassembled WGS sequence"/>
</dbReference>
<keyword evidence="8" id="KW-0067">ATP-binding</keyword>
<evidence type="ECO:0000256" key="12">
    <source>
        <dbReference type="ARBA" id="ARBA00023136"/>
    </source>
</evidence>
<sequence>MSAYPCLRILSLEDDPNDAELIQAALEAEGLACKMARVDTQTAFRASLEKGEIDLILADYTLPSFDGLSALRLAMSTLPEVPFIFVSGTLGEEVAVEALQIGATDYVLKTRLSRLVPSVLRALREASGRAERRQVLKALRRSETFLAEAQRLSRTGSFGENLSTGEVFWSAETYRIFECDPGITPTVELVIKRTHPADRDRLNHVFEHASADQGDFDIEHRLIAGDGSVKYVRVVARIVKGDEPEGLQIIGAVTDVTEAKRAEDALRRSEGYLADAQSLTRTGSWAYDVAAGRGVHWSQENFRLLGFDPEGGVPPHEEFLQRIHPEDRENYIRVFDEAIAHQQPNLDFEYRVVLPSGETKHIHSVGHPVFDASGNFCEYVGTAVDVTEQHQARAALETAFQEIQALKDRLYKENIALREEIVRTSMFEEIVGESAALRTVLARVTKVAPTDSTVLITGETGTGKELIARAIHKRSRRAAGAFVSVNCAAIPTSLISSELFGHEKGAFTGATQRRLGRFELAEGGTLFLDEIGELPPETQIALLRVLQEREFERVGGTKVIIANVRVIAATNRDLQAAIDAGTFREDLYYRFNVFPIAMPALRERREDIPLLIEYFIDRYSSKTGKKIHSVEKPTLDRLKQYTWPGNIRELQNIVERSVILCESETFVVDESWLTGGFDPSDRTGPTLLKISPSEEKKAIEAALADAQGRVSGSSGAAARLGVPASTLDSKIKALNINKHRFRTS</sequence>
<evidence type="ECO:0000256" key="14">
    <source>
        <dbReference type="PROSITE-ProRule" id="PRU00169"/>
    </source>
</evidence>
<keyword evidence="11" id="KW-0238">DNA-binding</keyword>
<comment type="subcellular location">
    <subcellularLocation>
        <location evidence="1">Cell inner membrane</location>
        <topology evidence="1">Multi-pass membrane protein</topology>
    </subcellularLocation>
</comment>
<dbReference type="Gene3D" id="3.40.50.300">
    <property type="entry name" value="P-loop containing nucleotide triphosphate hydrolases"/>
    <property type="match status" value="1"/>
</dbReference>
<dbReference type="CDD" id="cd00009">
    <property type="entry name" value="AAA"/>
    <property type="match status" value="1"/>
</dbReference>
<dbReference type="Gene3D" id="1.10.8.60">
    <property type="match status" value="1"/>
</dbReference>
<keyword evidence="6" id="KW-0677">Repeat</keyword>
<reference evidence="20 21" key="1">
    <citation type="submission" date="2020-08" db="EMBL/GenBank/DDBJ databases">
        <title>Genomic Encyclopedia of Type Strains, Phase IV (KMG-V): Genome sequencing to study the core and pangenomes of soil and plant-associated prokaryotes.</title>
        <authorList>
            <person name="Whitman W."/>
        </authorList>
    </citation>
    <scope>NUCLEOTIDE SEQUENCE [LARGE SCALE GENOMIC DNA]</scope>
    <source>
        <strain evidence="20 21">X5P2</strain>
    </source>
</reference>
<evidence type="ECO:0000256" key="4">
    <source>
        <dbReference type="ARBA" id="ARBA00022679"/>
    </source>
</evidence>
<evidence type="ECO:0000259" key="19">
    <source>
        <dbReference type="PROSITE" id="PS50113"/>
    </source>
</evidence>
<dbReference type="PANTHER" id="PTHR32071:SF117">
    <property type="entry name" value="PTS-DEPENDENT DIHYDROXYACETONE KINASE OPERON REGULATORY PROTEIN-RELATED"/>
    <property type="match status" value="1"/>
</dbReference>
<dbReference type="Pfam" id="PF25601">
    <property type="entry name" value="AAA_lid_14"/>
    <property type="match status" value="1"/>
</dbReference>
<dbReference type="GO" id="GO:0006355">
    <property type="term" value="P:regulation of DNA-templated transcription"/>
    <property type="evidence" value="ECO:0007669"/>
    <property type="project" value="InterPro"/>
</dbReference>
<keyword evidence="5" id="KW-0812">Transmembrane</keyword>
<dbReference type="PROSITE" id="PS50113">
    <property type="entry name" value="PAC"/>
    <property type="match status" value="2"/>
</dbReference>
<dbReference type="AlphaFoldDB" id="A0A9X0U1U5"/>
<dbReference type="InterPro" id="IPR000014">
    <property type="entry name" value="PAS"/>
</dbReference>
<dbReference type="SUPFAM" id="SSF52172">
    <property type="entry name" value="CheY-like"/>
    <property type="match status" value="1"/>
</dbReference>
<dbReference type="InterPro" id="IPR001610">
    <property type="entry name" value="PAC"/>
</dbReference>
<feature type="domain" description="Response regulatory" evidence="17">
    <location>
        <begin position="8"/>
        <end position="124"/>
    </location>
</feature>
<dbReference type="InterPro" id="IPR025662">
    <property type="entry name" value="Sigma_54_int_dom_ATP-bd_1"/>
</dbReference>
<dbReference type="Pfam" id="PF08447">
    <property type="entry name" value="PAS_3"/>
    <property type="match status" value="2"/>
</dbReference>
<keyword evidence="2" id="KW-1003">Cell membrane</keyword>
<evidence type="ECO:0000259" key="16">
    <source>
        <dbReference type="PROSITE" id="PS50045"/>
    </source>
</evidence>
<dbReference type="GO" id="GO:0005886">
    <property type="term" value="C:plasma membrane"/>
    <property type="evidence" value="ECO:0007669"/>
    <property type="project" value="UniProtKB-SubCell"/>
</dbReference>
<keyword evidence="15" id="KW-0175">Coiled coil</keyword>
<keyword evidence="10" id="KW-0805">Transcription regulation</keyword>
<comment type="caution">
    <text evidence="20">The sequence shown here is derived from an EMBL/GenBank/DDBJ whole genome shotgun (WGS) entry which is preliminary data.</text>
</comment>
<proteinExistence type="predicted"/>
<evidence type="ECO:0000256" key="5">
    <source>
        <dbReference type="ARBA" id="ARBA00022692"/>
    </source>
</evidence>
<protein>
    <submittedName>
        <fullName evidence="20">PAS domain S-box-containing protein</fullName>
    </submittedName>
</protein>
<dbReference type="Gene3D" id="3.40.50.2300">
    <property type="match status" value="1"/>
</dbReference>